<protein>
    <submittedName>
        <fullName evidence="3">Uncharacterized protein</fullName>
    </submittedName>
</protein>
<evidence type="ECO:0000313" key="2">
    <source>
        <dbReference type="EMBL" id="AWL66124.1"/>
    </source>
</evidence>
<dbReference type="Proteomes" id="UP000217648">
    <property type="component" value="Unassembled WGS sequence"/>
</dbReference>
<gene>
    <name evidence="3" type="ORF">CP911_11485</name>
    <name evidence="2" type="ORF">DKC00_26510</name>
    <name evidence="1" type="ORF">DKC11_06675</name>
</gene>
<sequence length="71" mass="8309">MHSDFIYCVQRGVDQLPAPDWLHPQFGHFCHSIHQRWLTIKAVFDWTFNIKCVLIVTLLNFNSYKNSGDTG</sequence>
<dbReference type="EMBL" id="NXHG01000005">
    <property type="protein sequence ID" value="PCM61660.1"/>
    <property type="molecule type" value="Genomic_DNA"/>
</dbReference>
<evidence type="ECO:0000313" key="6">
    <source>
        <dbReference type="Proteomes" id="UP000245760"/>
    </source>
</evidence>
<dbReference type="EMBL" id="CP029443">
    <property type="protein sequence ID" value="AWL60032.1"/>
    <property type="molecule type" value="Genomic_DNA"/>
</dbReference>
<evidence type="ECO:0000313" key="5">
    <source>
        <dbReference type="Proteomes" id="UP000245649"/>
    </source>
</evidence>
<dbReference type="AlphaFoldDB" id="A0A2A5MLC4"/>
<dbReference type="Proteomes" id="UP000245649">
    <property type="component" value="Chromosome"/>
</dbReference>
<dbReference type="Proteomes" id="UP000245760">
    <property type="component" value="Chromosome"/>
</dbReference>
<reference evidence="3 4" key="1">
    <citation type="submission" date="2017-09" db="EMBL/GenBank/DDBJ databases">
        <title>Mdr eskape-Ghana.</title>
        <authorList>
            <person name="Agyepong N."/>
            <person name="Janice J."/>
            <person name="Samuelsen O."/>
            <person name="Owusu-Ofori A."/>
            <person name="Sundsfjord A."/>
            <person name="Essack S."/>
            <person name="Pedersen T."/>
        </authorList>
    </citation>
    <scope>NUCLEOTIDE SEQUENCE [LARGE SCALE GENOMIC DNA]</scope>
    <source>
        <strain evidence="3 4">46</strain>
    </source>
</reference>
<organism evidence="3 4">
    <name type="scientific">Klebsiella quasipneumoniae</name>
    <dbReference type="NCBI Taxonomy" id="1463165"/>
    <lineage>
        <taxon>Bacteria</taxon>
        <taxon>Pseudomonadati</taxon>
        <taxon>Pseudomonadota</taxon>
        <taxon>Gammaproteobacteria</taxon>
        <taxon>Enterobacterales</taxon>
        <taxon>Enterobacteriaceae</taxon>
        <taxon>Klebsiella/Raoultella group</taxon>
        <taxon>Klebsiella</taxon>
        <taxon>Klebsiella pneumoniae complex</taxon>
    </lineage>
</organism>
<name>A0A2A5MLC4_9ENTR</name>
<evidence type="ECO:0000313" key="1">
    <source>
        <dbReference type="EMBL" id="AWL60032.1"/>
    </source>
</evidence>
<evidence type="ECO:0000313" key="3">
    <source>
        <dbReference type="EMBL" id="PCM61660.1"/>
    </source>
</evidence>
<dbReference type="EMBL" id="CP029432">
    <property type="protein sequence ID" value="AWL66124.1"/>
    <property type="molecule type" value="Genomic_DNA"/>
</dbReference>
<reference evidence="5 6" key="2">
    <citation type="submission" date="2018-05" db="EMBL/GenBank/DDBJ databases">
        <title>Klebsiella quasipneumonaiae provides a window into carbapenemase gene transfer, plasmid rearrangements and nosocomial acquisition from the hospital environment.</title>
        <authorList>
            <person name="Mathers A.J."/>
            <person name="Vegesana K."/>
            <person name="Stoesser N."/>
            <person name="Crook D."/>
            <person name="Vaughan A."/>
            <person name="Barry K."/>
            <person name="Parikh H."/>
            <person name="Sebra R."/>
            <person name="Kotay S."/>
            <person name="Walker A.S."/>
            <person name="Sheppard A.E."/>
        </authorList>
    </citation>
    <scope>NUCLEOTIDE SEQUENCE [LARGE SCALE GENOMIC DNA]</scope>
    <source>
        <strain evidence="1 6">CAV1947</strain>
        <strain evidence="2 5">CAV2018</strain>
    </source>
</reference>
<accession>A0A2A5MLC4</accession>
<proteinExistence type="predicted"/>
<keyword evidence="6" id="KW-1185">Reference proteome</keyword>
<evidence type="ECO:0000313" key="4">
    <source>
        <dbReference type="Proteomes" id="UP000217648"/>
    </source>
</evidence>